<evidence type="ECO:0000256" key="4">
    <source>
        <dbReference type="ARBA" id="ARBA00022692"/>
    </source>
</evidence>
<sequence>MNAIILFDVLLLVVLLLIGVPVPLCFAAAVLLLFLVGDFGSASFLVGAGFGQMSSLILVALPLYIIAGNLMGQGGIATRLVGLADAVFGRLHGGLGVVVIMTTAVFGAISGMASSAVAAVGKIMIPRMVERGYDRGYATALVSTSAVLALLIPPSASMIIYGWVSGTSVTASFLAPVLPGVLLVMLFCFWNRVLTRHMPLEKPAQAALPVVVRDIAGQTRRAALGLAMPMIILGCIYGGVTTPTEAAAIAVLYAIPISIWYYRELRFTELHGVLWRAGQTAGTLLVLVFFSAMLARMLTMENVPQMVLEGFLGITENPLLLMLLLNLFLLLIGMFMEDVSGILLATPMLMPLVQALEIDPVQFAAIIATNLGMGLITPPTAPILYFGALVGGSSLSRMLRPTLILLLGAYLPVVLLTTFIPALSLTLPAWVLGYGH</sequence>
<keyword evidence="3 7" id="KW-0997">Cell inner membrane</keyword>
<keyword evidence="5 7" id="KW-1133">Transmembrane helix</keyword>
<dbReference type="NCBIfam" id="TIGR00786">
    <property type="entry name" value="dctM"/>
    <property type="match status" value="1"/>
</dbReference>
<comment type="subcellular location">
    <subcellularLocation>
        <location evidence="1 7">Cell inner membrane</location>
        <topology evidence="1 7">Multi-pass membrane protein</topology>
    </subcellularLocation>
</comment>
<feature type="transmembrane region" description="Helical" evidence="7">
    <location>
        <begin position="42"/>
        <end position="64"/>
    </location>
</feature>
<reference evidence="9 10" key="1">
    <citation type="submission" date="2019-12" db="EMBL/GenBank/DDBJ databases">
        <title>Draft genome sequencing of Halomonas icarensis D1-1.</title>
        <authorList>
            <person name="Pandiyan K."/>
            <person name="Kushwaha P."/>
            <person name="Gowdham M."/>
            <person name="Chakdar H."/>
            <person name="Singh A."/>
            <person name="Kumar M."/>
            <person name="Saxena A.K."/>
        </authorList>
    </citation>
    <scope>NUCLEOTIDE SEQUENCE [LARGE SCALE GENOMIC DNA]</scope>
    <source>
        <strain evidence="9 10">D1-1</strain>
    </source>
</reference>
<evidence type="ECO:0000313" key="9">
    <source>
        <dbReference type="EMBL" id="NAW12331.1"/>
    </source>
</evidence>
<evidence type="ECO:0000259" key="8">
    <source>
        <dbReference type="Pfam" id="PF06808"/>
    </source>
</evidence>
<evidence type="ECO:0000313" key="10">
    <source>
        <dbReference type="Proteomes" id="UP000448235"/>
    </source>
</evidence>
<evidence type="ECO:0000256" key="1">
    <source>
        <dbReference type="ARBA" id="ARBA00004429"/>
    </source>
</evidence>
<feature type="transmembrane region" description="Helical" evidence="7">
    <location>
        <begin position="137"/>
        <end position="163"/>
    </location>
</feature>
<feature type="transmembrane region" description="Helical" evidence="7">
    <location>
        <begin position="318"/>
        <end position="336"/>
    </location>
</feature>
<organism evidence="9 10">
    <name type="scientific">Halomonas icarae</name>
    <dbReference type="NCBI Taxonomy" id="2691040"/>
    <lineage>
        <taxon>Bacteria</taxon>
        <taxon>Pseudomonadati</taxon>
        <taxon>Pseudomonadota</taxon>
        <taxon>Gammaproteobacteria</taxon>
        <taxon>Oceanospirillales</taxon>
        <taxon>Halomonadaceae</taxon>
        <taxon>Halomonas</taxon>
    </lineage>
</organism>
<comment type="function">
    <text evidence="7">Part of the tripartite ATP-independent periplasmic (TRAP) transport system.</text>
</comment>
<feature type="domain" description="TRAP C4-dicarboxylate transport system permease DctM subunit" evidence="8">
    <location>
        <begin position="10"/>
        <end position="422"/>
    </location>
</feature>
<feature type="transmembrane region" description="Helical" evidence="7">
    <location>
        <begin position="246"/>
        <end position="262"/>
    </location>
</feature>
<dbReference type="RefSeq" id="WP_161422839.1">
    <property type="nucleotide sequence ID" value="NZ_JARWMY010000006.1"/>
</dbReference>
<evidence type="ECO:0000256" key="7">
    <source>
        <dbReference type="RuleBase" id="RU369079"/>
    </source>
</evidence>
<comment type="caution">
    <text evidence="7">Lacks conserved residue(s) required for the propagation of feature annotation.</text>
</comment>
<keyword evidence="4 7" id="KW-0812">Transmembrane</keyword>
<dbReference type="Proteomes" id="UP000448235">
    <property type="component" value="Unassembled WGS sequence"/>
</dbReference>
<dbReference type="GO" id="GO:0022857">
    <property type="term" value="F:transmembrane transporter activity"/>
    <property type="evidence" value="ECO:0007669"/>
    <property type="project" value="UniProtKB-UniRule"/>
</dbReference>
<evidence type="ECO:0000256" key="6">
    <source>
        <dbReference type="ARBA" id="ARBA00023136"/>
    </source>
</evidence>
<keyword evidence="6 7" id="KW-0472">Membrane</keyword>
<feature type="transmembrane region" description="Helical" evidence="7">
    <location>
        <begin position="169"/>
        <end position="190"/>
    </location>
</feature>
<dbReference type="GO" id="GO:0005886">
    <property type="term" value="C:plasma membrane"/>
    <property type="evidence" value="ECO:0007669"/>
    <property type="project" value="UniProtKB-SubCell"/>
</dbReference>
<proteinExistence type="inferred from homology"/>
<dbReference type="InterPro" id="IPR010656">
    <property type="entry name" value="DctM"/>
</dbReference>
<name>A0A7X5AL42_9GAMM</name>
<dbReference type="AlphaFoldDB" id="A0A7X5AL42"/>
<dbReference type="PANTHER" id="PTHR33362">
    <property type="entry name" value="SIALIC ACID TRAP TRANSPORTER PERMEASE PROTEIN SIAT-RELATED"/>
    <property type="match status" value="1"/>
</dbReference>
<protein>
    <recommendedName>
        <fullName evidence="7">TRAP transporter large permease protein</fullName>
    </recommendedName>
</protein>
<comment type="caution">
    <text evidence="9">The sequence shown here is derived from an EMBL/GenBank/DDBJ whole genome shotgun (WGS) entry which is preliminary data.</text>
</comment>
<comment type="subunit">
    <text evidence="7">The complex comprises the extracytoplasmic solute receptor protein and the two transmembrane proteins.</text>
</comment>
<evidence type="ECO:0000256" key="3">
    <source>
        <dbReference type="ARBA" id="ARBA00022519"/>
    </source>
</evidence>
<dbReference type="InterPro" id="IPR004681">
    <property type="entry name" value="TRAP_DctM"/>
</dbReference>
<accession>A0A7X5AL42</accession>
<feature type="transmembrane region" description="Helical" evidence="7">
    <location>
        <begin position="403"/>
        <end position="431"/>
    </location>
</feature>
<feature type="transmembrane region" description="Helical" evidence="7">
    <location>
        <begin position="9"/>
        <end position="36"/>
    </location>
</feature>
<keyword evidence="7" id="KW-0813">Transport</keyword>
<dbReference type="Pfam" id="PF06808">
    <property type="entry name" value="DctM"/>
    <property type="match status" value="1"/>
</dbReference>
<comment type="similarity">
    <text evidence="7">Belongs to the TRAP transporter large permease family.</text>
</comment>
<feature type="transmembrane region" description="Helical" evidence="7">
    <location>
        <begin position="222"/>
        <end position="240"/>
    </location>
</feature>
<keyword evidence="2" id="KW-1003">Cell membrane</keyword>
<dbReference type="PIRSF" id="PIRSF006066">
    <property type="entry name" value="HI0050"/>
    <property type="match status" value="1"/>
</dbReference>
<evidence type="ECO:0000256" key="5">
    <source>
        <dbReference type="ARBA" id="ARBA00022989"/>
    </source>
</evidence>
<evidence type="ECO:0000256" key="2">
    <source>
        <dbReference type="ARBA" id="ARBA00022475"/>
    </source>
</evidence>
<dbReference type="PANTHER" id="PTHR33362:SF2">
    <property type="entry name" value="TRAP TRANSPORTER LARGE PERMEASE PROTEIN"/>
    <property type="match status" value="1"/>
</dbReference>
<dbReference type="EMBL" id="WUTS01000001">
    <property type="protein sequence ID" value="NAW12331.1"/>
    <property type="molecule type" value="Genomic_DNA"/>
</dbReference>
<keyword evidence="10" id="KW-1185">Reference proteome</keyword>
<feature type="transmembrane region" description="Helical" evidence="7">
    <location>
        <begin position="274"/>
        <end position="298"/>
    </location>
</feature>
<gene>
    <name evidence="9" type="ORF">GRB80_05695</name>
</gene>
<feature type="transmembrane region" description="Helical" evidence="7">
    <location>
        <begin position="99"/>
        <end position="125"/>
    </location>
</feature>